<accession>A0A2T2WJ96</accession>
<dbReference type="Gene3D" id="3.40.50.1000">
    <property type="entry name" value="HAD superfamily/HAD-like"/>
    <property type="match status" value="1"/>
</dbReference>
<sequence length="340" mass="37192">MNLELRQVAAGIYATSRAVMQVEVADVVVFDMDGVLIDVHQSYPVVICKTVDQFLQEQGFLGDGEAAAVTPTETTYFKAAGGFNSDWALAQGICLVYLVKAELAGSRDLRGLKQLSPDMATVARAAAQFGGGLGGLETALSHLIEPRQLQRVKEQWDQGRITRLAQEFYAGDQALAVFGVPNETVSGAGLMLTERPLVNRQLLLDAPFRYGLYTGRNRGEVQSAFDMAGLEDVFAEEALITESRGIRKPNPEGLFVIQRALRPKLMIYCGDNLDDWQTAARYEAERSLEEPPCLFCGVLGGSPGPLSYGLFQERGVDLMADSVRALLRWAGDRKHQLTTV</sequence>
<dbReference type="GO" id="GO:0006281">
    <property type="term" value="P:DNA repair"/>
    <property type="evidence" value="ECO:0007669"/>
    <property type="project" value="TreeGrafter"/>
</dbReference>
<dbReference type="InterPro" id="IPR036412">
    <property type="entry name" value="HAD-like_sf"/>
</dbReference>
<dbReference type="InterPro" id="IPR023214">
    <property type="entry name" value="HAD_sf"/>
</dbReference>
<protein>
    <submittedName>
        <fullName evidence="1">Haloacid dehalogenase</fullName>
    </submittedName>
</protein>
<dbReference type="InterPro" id="IPR050155">
    <property type="entry name" value="HAD-like_hydrolase_sf"/>
</dbReference>
<evidence type="ECO:0000313" key="2">
    <source>
        <dbReference type="Proteomes" id="UP000241848"/>
    </source>
</evidence>
<dbReference type="PANTHER" id="PTHR43434:SF1">
    <property type="entry name" value="PHOSPHOGLYCOLATE PHOSPHATASE"/>
    <property type="match status" value="1"/>
</dbReference>
<proteinExistence type="predicted"/>
<organism evidence="1 2">
    <name type="scientific">Sulfobacillus acidophilus</name>
    <dbReference type="NCBI Taxonomy" id="53633"/>
    <lineage>
        <taxon>Bacteria</taxon>
        <taxon>Bacillati</taxon>
        <taxon>Bacillota</taxon>
        <taxon>Clostridia</taxon>
        <taxon>Eubacteriales</taxon>
        <taxon>Clostridiales Family XVII. Incertae Sedis</taxon>
        <taxon>Sulfobacillus</taxon>
    </lineage>
</organism>
<dbReference type="Proteomes" id="UP000241848">
    <property type="component" value="Unassembled WGS sequence"/>
</dbReference>
<dbReference type="AlphaFoldDB" id="A0A2T2WJ96"/>
<dbReference type="EMBL" id="PXYV01000019">
    <property type="protein sequence ID" value="PSR22300.1"/>
    <property type="molecule type" value="Genomic_DNA"/>
</dbReference>
<gene>
    <name evidence="1" type="ORF">C7B45_07265</name>
</gene>
<reference evidence="1 2" key="1">
    <citation type="journal article" date="2014" name="BMC Genomics">
        <title>Comparison of environmental and isolate Sulfobacillus genomes reveals diverse carbon, sulfur, nitrogen, and hydrogen metabolisms.</title>
        <authorList>
            <person name="Justice N.B."/>
            <person name="Norman A."/>
            <person name="Brown C.T."/>
            <person name="Singh A."/>
            <person name="Thomas B.C."/>
            <person name="Banfield J.F."/>
        </authorList>
    </citation>
    <scope>NUCLEOTIDE SEQUENCE [LARGE SCALE GENOMIC DNA]</scope>
    <source>
        <strain evidence="1">AMDSBA3</strain>
    </source>
</reference>
<dbReference type="GO" id="GO:0008967">
    <property type="term" value="F:phosphoglycolate phosphatase activity"/>
    <property type="evidence" value="ECO:0007669"/>
    <property type="project" value="TreeGrafter"/>
</dbReference>
<dbReference type="PANTHER" id="PTHR43434">
    <property type="entry name" value="PHOSPHOGLYCOLATE PHOSPHATASE"/>
    <property type="match status" value="1"/>
</dbReference>
<dbReference type="SUPFAM" id="SSF56784">
    <property type="entry name" value="HAD-like"/>
    <property type="match status" value="1"/>
</dbReference>
<name>A0A2T2WJ96_9FIRM</name>
<comment type="caution">
    <text evidence="1">The sequence shown here is derived from an EMBL/GenBank/DDBJ whole genome shotgun (WGS) entry which is preliminary data.</text>
</comment>
<dbReference type="Pfam" id="PF00702">
    <property type="entry name" value="Hydrolase"/>
    <property type="match status" value="1"/>
</dbReference>
<evidence type="ECO:0000313" key="1">
    <source>
        <dbReference type="EMBL" id="PSR22300.1"/>
    </source>
</evidence>